<feature type="compositionally biased region" description="Polar residues" evidence="1">
    <location>
        <begin position="33"/>
        <end position="49"/>
    </location>
</feature>
<gene>
    <name evidence="2" type="ORF">BDY17DRAFT_42493</name>
</gene>
<dbReference type="EMBL" id="MU001641">
    <property type="protein sequence ID" value="KAF2479631.1"/>
    <property type="molecule type" value="Genomic_DNA"/>
</dbReference>
<proteinExistence type="predicted"/>
<reference evidence="2" key="1">
    <citation type="journal article" date="2020" name="Stud. Mycol.">
        <title>101 Dothideomycetes genomes: a test case for predicting lifestyles and emergence of pathogens.</title>
        <authorList>
            <person name="Haridas S."/>
            <person name="Albert R."/>
            <person name="Binder M."/>
            <person name="Bloem J."/>
            <person name="Labutti K."/>
            <person name="Salamov A."/>
            <person name="Andreopoulos B."/>
            <person name="Baker S."/>
            <person name="Barry K."/>
            <person name="Bills G."/>
            <person name="Bluhm B."/>
            <person name="Cannon C."/>
            <person name="Castanera R."/>
            <person name="Culley D."/>
            <person name="Daum C."/>
            <person name="Ezra D."/>
            <person name="Gonzalez J."/>
            <person name="Henrissat B."/>
            <person name="Kuo A."/>
            <person name="Liang C."/>
            <person name="Lipzen A."/>
            <person name="Lutzoni F."/>
            <person name="Magnuson J."/>
            <person name="Mondo S."/>
            <person name="Nolan M."/>
            <person name="Ohm R."/>
            <person name="Pangilinan J."/>
            <person name="Park H.-J."/>
            <person name="Ramirez L."/>
            <person name="Alfaro M."/>
            <person name="Sun H."/>
            <person name="Tritt A."/>
            <person name="Yoshinaga Y."/>
            <person name="Zwiers L.-H."/>
            <person name="Turgeon B."/>
            <person name="Goodwin S."/>
            <person name="Spatafora J."/>
            <person name="Crous P."/>
            <person name="Grigoriev I."/>
        </authorList>
    </citation>
    <scope>NUCLEOTIDE SEQUENCE</scope>
    <source>
        <strain evidence="2">CBS 113389</strain>
    </source>
</reference>
<evidence type="ECO:0000256" key="1">
    <source>
        <dbReference type="SAM" id="MobiDB-lite"/>
    </source>
</evidence>
<feature type="compositionally biased region" description="Acidic residues" evidence="1">
    <location>
        <begin position="239"/>
        <end position="259"/>
    </location>
</feature>
<feature type="compositionally biased region" description="Basic and acidic residues" evidence="1">
    <location>
        <begin position="260"/>
        <end position="288"/>
    </location>
</feature>
<evidence type="ECO:0000313" key="3">
    <source>
        <dbReference type="Proteomes" id="UP000799767"/>
    </source>
</evidence>
<dbReference type="GeneID" id="54479376"/>
<protein>
    <submittedName>
        <fullName evidence="2">Uncharacterized protein</fullName>
    </submittedName>
</protein>
<evidence type="ECO:0000313" key="2">
    <source>
        <dbReference type="EMBL" id="KAF2479631.1"/>
    </source>
</evidence>
<dbReference type="Proteomes" id="UP000799767">
    <property type="component" value="Unassembled WGS sequence"/>
</dbReference>
<feature type="region of interest" description="Disordered" evidence="1">
    <location>
        <begin position="230"/>
        <end position="288"/>
    </location>
</feature>
<dbReference type="AlphaFoldDB" id="A0A6A6PIU0"/>
<keyword evidence="3" id="KW-1185">Reference proteome</keyword>
<accession>A0A6A6PIU0</accession>
<dbReference type="RefSeq" id="XP_033586201.1">
    <property type="nucleotide sequence ID" value="XM_033738374.1"/>
</dbReference>
<name>A0A6A6PIU0_9PEZI</name>
<organism evidence="2 3">
    <name type="scientific">Neohortaea acidophila</name>
    <dbReference type="NCBI Taxonomy" id="245834"/>
    <lineage>
        <taxon>Eukaryota</taxon>
        <taxon>Fungi</taxon>
        <taxon>Dikarya</taxon>
        <taxon>Ascomycota</taxon>
        <taxon>Pezizomycotina</taxon>
        <taxon>Dothideomycetes</taxon>
        <taxon>Dothideomycetidae</taxon>
        <taxon>Mycosphaerellales</taxon>
        <taxon>Teratosphaeriaceae</taxon>
        <taxon>Neohortaea</taxon>
    </lineage>
</organism>
<sequence>MSVLPPDTRLVTINPLRSQLLLDQQAPSCEQSHTASFSRFIPSRNSKSPSPLAKLHSTATMPTKKLHSNTLISSTLPPPYAPGSLNIDIDTEPSTWGPEHLLPKKVGLSLRNNLGRSVKQQRLKDHRTTNAHIKDVLGVKYDKIDTNSMSREQRGGLLWSLRKAALMGLLYAGEGPMQVTHPEEFDVDEEEKWLIGVHKKFLKAAPEKSGCGDGCEDDEDDEEVWPTVGASFEKKEGQDFVESDSESEDGADGNADAEQEVNHKDGADIKDRVKVTTESKGDEWSEPRKRNWGVECKPCTRGFGMMVGEEGDSTAEDEQDLGKNGIPKIAKMAYESKGGEGGLVGRNRKWGVECKPCTSGFGMMAAEEDIKMGGFY</sequence>
<feature type="region of interest" description="Disordered" evidence="1">
    <location>
        <begin position="33"/>
        <end position="56"/>
    </location>
</feature>